<comment type="caution">
    <text evidence="2">The sequence shown here is derived from an EMBL/GenBank/DDBJ whole genome shotgun (WGS) entry which is preliminary data.</text>
</comment>
<keyword evidence="3" id="KW-1185">Reference proteome</keyword>
<name>A0ABW1KPB1_9ACTN</name>
<feature type="region of interest" description="Disordered" evidence="1">
    <location>
        <begin position="77"/>
        <end position="98"/>
    </location>
</feature>
<gene>
    <name evidence="2" type="ORF">ACFP2T_45780</name>
</gene>
<evidence type="ECO:0000256" key="1">
    <source>
        <dbReference type="SAM" id="MobiDB-lite"/>
    </source>
</evidence>
<proteinExistence type="predicted"/>
<dbReference type="Proteomes" id="UP001596203">
    <property type="component" value="Unassembled WGS sequence"/>
</dbReference>
<accession>A0ABW1KPB1</accession>
<organism evidence="2 3">
    <name type="scientific">Plantactinospora solaniradicis</name>
    <dbReference type="NCBI Taxonomy" id="1723736"/>
    <lineage>
        <taxon>Bacteria</taxon>
        <taxon>Bacillati</taxon>
        <taxon>Actinomycetota</taxon>
        <taxon>Actinomycetes</taxon>
        <taxon>Micromonosporales</taxon>
        <taxon>Micromonosporaceae</taxon>
        <taxon>Plantactinospora</taxon>
    </lineage>
</organism>
<sequence>MVQRSPGNLMHLSEGRLRDLVDKALQDQGFIVCHDTLPHYLHPEVKPAICRGFADRYSTQALQVIDRLFGCIEVDPPDEDPDLAKRTMATEDSTVRED</sequence>
<feature type="compositionally biased region" description="Basic and acidic residues" evidence="1">
    <location>
        <begin position="82"/>
        <end position="98"/>
    </location>
</feature>
<evidence type="ECO:0000313" key="3">
    <source>
        <dbReference type="Proteomes" id="UP001596203"/>
    </source>
</evidence>
<evidence type="ECO:0000313" key="2">
    <source>
        <dbReference type="EMBL" id="MFC6023455.1"/>
    </source>
</evidence>
<protein>
    <submittedName>
        <fullName evidence="2">Uncharacterized protein</fullName>
    </submittedName>
</protein>
<dbReference type="RefSeq" id="WP_377433770.1">
    <property type="nucleotide sequence ID" value="NZ_JBHSPR010000090.1"/>
</dbReference>
<dbReference type="EMBL" id="JBHSPR010000090">
    <property type="protein sequence ID" value="MFC6023455.1"/>
    <property type="molecule type" value="Genomic_DNA"/>
</dbReference>
<reference evidence="3" key="1">
    <citation type="journal article" date="2019" name="Int. J. Syst. Evol. Microbiol.">
        <title>The Global Catalogue of Microorganisms (GCM) 10K type strain sequencing project: providing services to taxonomists for standard genome sequencing and annotation.</title>
        <authorList>
            <consortium name="The Broad Institute Genomics Platform"/>
            <consortium name="The Broad Institute Genome Sequencing Center for Infectious Disease"/>
            <person name="Wu L."/>
            <person name="Ma J."/>
        </authorList>
    </citation>
    <scope>NUCLEOTIDE SEQUENCE [LARGE SCALE GENOMIC DNA]</scope>
    <source>
        <strain evidence="3">ZS-35-S2</strain>
    </source>
</reference>